<organism evidence="1 2">
    <name type="scientific">Rotaria socialis</name>
    <dbReference type="NCBI Taxonomy" id="392032"/>
    <lineage>
        <taxon>Eukaryota</taxon>
        <taxon>Metazoa</taxon>
        <taxon>Spiralia</taxon>
        <taxon>Gnathifera</taxon>
        <taxon>Rotifera</taxon>
        <taxon>Eurotatoria</taxon>
        <taxon>Bdelloidea</taxon>
        <taxon>Philodinida</taxon>
        <taxon>Philodinidae</taxon>
        <taxon>Rotaria</taxon>
    </lineage>
</organism>
<name>A0A821DYT0_9BILA</name>
<proteinExistence type="predicted"/>
<accession>A0A821DYT0</accession>
<feature type="non-terminal residue" evidence="1">
    <location>
        <position position="43"/>
    </location>
</feature>
<sequence>MQIIDNEQQAFELFQQPELITSIDQDSSFQIFTAIPSTNIPSS</sequence>
<comment type="caution">
    <text evidence="1">The sequence shown here is derived from an EMBL/GenBank/DDBJ whole genome shotgun (WGS) entry which is preliminary data.</text>
</comment>
<dbReference type="EMBL" id="CAJOBO010017695">
    <property type="protein sequence ID" value="CAF4628973.1"/>
    <property type="molecule type" value="Genomic_DNA"/>
</dbReference>
<evidence type="ECO:0000313" key="2">
    <source>
        <dbReference type="Proteomes" id="UP000663851"/>
    </source>
</evidence>
<protein>
    <submittedName>
        <fullName evidence="1">Uncharacterized protein</fullName>
    </submittedName>
</protein>
<reference evidence="1" key="1">
    <citation type="submission" date="2021-02" db="EMBL/GenBank/DDBJ databases">
        <authorList>
            <person name="Nowell W R."/>
        </authorList>
    </citation>
    <scope>NUCLEOTIDE SEQUENCE</scope>
</reference>
<gene>
    <name evidence="1" type="ORF">HFQ381_LOCUS34622</name>
</gene>
<evidence type="ECO:0000313" key="1">
    <source>
        <dbReference type="EMBL" id="CAF4628973.1"/>
    </source>
</evidence>
<dbReference type="AlphaFoldDB" id="A0A821DYT0"/>
<dbReference type="Proteomes" id="UP000663851">
    <property type="component" value="Unassembled WGS sequence"/>
</dbReference>